<organism evidence="2 3">
    <name type="scientific">Dunaliella salina</name>
    <name type="common">Green alga</name>
    <name type="synonym">Protococcus salinus</name>
    <dbReference type="NCBI Taxonomy" id="3046"/>
    <lineage>
        <taxon>Eukaryota</taxon>
        <taxon>Viridiplantae</taxon>
        <taxon>Chlorophyta</taxon>
        <taxon>core chlorophytes</taxon>
        <taxon>Chlorophyceae</taxon>
        <taxon>CS clade</taxon>
        <taxon>Chlamydomonadales</taxon>
        <taxon>Dunaliellaceae</taxon>
        <taxon>Dunaliella</taxon>
    </lineage>
</organism>
<evidence type="ECO:0000313" key="2">
    <source>
        <dbReference type="EMBL" id="KAF5834038.1"/>
    </source>
</evidence>
<keyword evidence="3" id="KW-1185">Reference proteome</keyword>
<comment type="caution">
    <text evidence="2">The sequence shown here is derived from an EMBL/GenBank/DDBJ whole genome shotgun (WGS) entry which is preliminary data.</text>
</comment>
<accession>A0ABQ7GHF4</accession>
<dbReference type="EMBL" id="MU069778">
    <property type="protein sequence ID" value="KAF5834038.1"/>
    <property type="molecule type" value="Genomic_DNA"/>
</dbReference>
<feature type="non-terminal residue" evidence="2">
    <location>
        <position position="1"/>
    </location>
</feature>
<evidence type="ECO:0000313" key="3">
    <source>
        <dbReference type="Proteomes" id="UP000815325"/>
    </source>
</evidence>
<gene>
    <name evidence="2" type="ORF">DUNSADRAFT_9430</name>
</gene>
<name>A0ABQ7GHF4_DUNSA</name>
<feature type="region of interest" description="Disordered" evidence="1">
    <location>
        <begin position="25"/>
        <end position="86"/>
    </location>
</feature>
<reference evidence="2" key="1">
    <citation type="submission" date="2017-08" db="EMBL/GenBank/DDBJ databases">
        <authorList>
            <person name="Polle J.E."/>
            <person name="Barry K."/>
            <person name="Cushman J."/>
            <person name="Schmutz J."/>
            <person name="Tran D."/>
            <person name="Hathwaick L.T."/>
            <person name="Yim W.C."/>
            <person name="Jenkins J."/>
            <person name="Mckie-Krisberg Z.M."/>
            <person name="Prochnik S."/>
            <person name="Lindquist E."/>
            <person name="Dockter R.B."/>
            <person name="Adam C."/>
            <person name="Molina H."/>
            <person name="Bunkerborg J."/>
            <person name="Jin E."/>
            <person name="Buchheim M."/>
            <person name="Magnuson J."/>
        </authorList>
    </citation>
    <scope>NUCLEOTIDE SEQUENCE</scope>
    <source>
        <strain evidence="2">CCAP 19/18</strain>
    </source>
</reference>
<protein>
    <submittedName>
        <fullName evidence="2">Uncharacterized protein</fullName>
    </submittedName>
</protein>
<sequence>ALNFTDGAAQGGLILCEQDLAEKAAEKWASTRPPQLDPPKHSANHVIKEKIHHTSRPGERPQLQRQSKSLNGGPPWDEPGPSTAPECFRQQERHSFSAMPASCLSEPIFQLPQQKAESPGSEIQRGGSGADQLCRGNIHVCWLGWFSFKGTRDRKMVYMLQERLAPRIYYPKSLNSFVATMVSHIQPKGPSRRTYLVPMPVLDPQVSEEPLLPIRSSASLSSNFEDSQHGSELLGASFSSWQGASQGASSTFHALTGPHSP</sequence>
<evidence type="ECO:0000256" key="1">
    <source>
        <dbReference type="SAM" id="MobiDB-lite"/>
    </source>
</evidence>
<proteinExistence type="predicted"/>
<dbReference type="Proteomes" id="UP000815325">
    <property type="component" value="Unassembled WGS sequence"/>
</dbReference>